<evidence type="ECO:0000313" key="2">
    <source>
        <dbReference type="EMBL" id="KAJ7629049.1"/>
    </source>
</evidence>
<feature type="domain" description="BTB" evidence="1">
    <location>
        <begin position="26"/>
        <end position="55"/>
    </location>
</feature>
<accession>A0AAD7FMU5</accession>
<evidence type="ECO:0000313" key="3">
    <source>
        <dbReference type="Proteomes" id="UP001221142"/>
    </source>
</evidence>
<dbReference type="InterPro" id="IPR000210">
    <property type="entry name" value="BTB/POZ_dom"/>
</dbReference>
<proteinExistence type="predicted"/>
<evidence type="ECO:0000259" key="1">
    <source>
        <dbReference type="PROSITE" id="PS50097"/>
    </source>
</evidence>
<comment type="caution">
    <text evidence="2">The sequence shown here is derived from an EMBL/GenBank/DDBJ whole genome shotgun (WGS) entry which is preliminary data.</text>
</comment>
<dbReference type="Proteomes" id="UP001221142">
    <property type="component" value="Unassembled WGS sequence"/>
</dbReference>
<gene>
    <name evidence="2" type="ORF">FB45DRAFT_919856</name>
</gene>
<name>A0AAD7FMU5_9AGAR</name>
<sequence>MADTSPVFTPEPVFSPDDSFLPGPGKDVVLRSFDEVDFHLHRTVLSLVSPVFQTISVVPVQEMSVLLNRALKFFYPGTLPPESMTLDELRDIIEVLVSKYDVQCVAPTAKAYLERHLATKPVAVYAIAFTHQWKDVALKAARQSLLLPLRVVSTAAPPELDHIPASCCGLCEGAKLAWYIADGSLHSVRQWFNDYLTELSSVLSETPGVDVSRDKTMFAALAAASKCAVCREKVFEQLPRFASEHLAQRIKVVIDEVSVSVCFRGIIC</sequence>
<dbReference type="CDD" id="cd18186">
    <property type="entry name" value="BTB_POZ_ZBTB_KLHL-like"/>
    <property type="match status" value="1"/>
</dbReference>
<organism evidence="2 3">
    <name type="scientific">Roridomyces roridus</name>
    <dbReference type="NCBI Taxonomy" id="1738132"/>
    <lineage>
        <taxon>Eukaryota</taxon>
        <taxon>Fungi</taxon>
        <taxon>Dikarya</taxon>
        <taxon>Basidiomycota</taxon>
        <taxon>Agaricomycotina</taxon>
        <taxon>Agaricomycetes</taxon>
        <taxon>Agaricomycetidae</taxon>
        <taxon>Agaricales</taxon>
        <taxon>Marasmiineae</taxon>
        <taxon>Mycenaceae</taxon>
        <taxon>Roridomyces</taxon>
    </lineage>
</organism>
<dbReference type="AlphaFoldDB" id="A0AAD7FMU5"/>
<dbReference type="InterPro" id="IPR011333">
    <property type="entry name" value="SKP1/BTB/POZ_sf"/>
</dbReference>
<dbReference type="PROSITE" id="PS50097">
    <property type="entry name" value="BTB"/>
    <property type="match status" value="1"/>
</dbReference>
<reference evidence="2" key="1">
    <citation type="submission" date="2023-03" db="EMBL/GenBank/DDBJ databases">
        <title>Massive genome expansion in bonnet fungi (Mycena s.s.) driven by repeated elements and novel gene families across ecological guilds.</title>
        <authorList>
            <consortium name="Lawrence Berkeley National Laboratory"/>
            <person name="Harder C.B."/>
            <person name="Miyauchi S."/>
            <person name="Viragh M."/>
            <person name="Kuo A."/>
            <person name="Thoen E."/>
            <person name="Andreopoulos B."/>
            <person name="Lu D."/>
            <person name="Skrede I."/>
            <person name="Drula E."/>
            <person name="Henrissat B."/>
            <person name="Morin E."/>
            <person name="Kohler A."/>
            <person name="Barry K."/>
            <person name="LaButti K."/>
            <person name="Morin E."/>
            <person name="Salamov A."/>
            <person name="Lipzen A."/>
            <person name="Mereny Z."/>
            <person name="Hegedus B."/>
            <person name="Baldrian P."/>
            <person name="Stursova M."/>
            <person name="Weitz H."/>
            <person name="Taylor A."/>
            <person name="Grigoriev I.V."/>
            <person name="Nagy L.G."/>
            <person name="Martin F."/>
            <person name="Kauserud H."/>
        </authorList>
    </citation>
    <scope>NUCLEOTIDE SEQUENCE</scope>
    <source>
        <strain evidence="2">9284</strain>
    </source>
</reference>
<protein>
    <recommendedName>
        <fullName evidence="1">BTB domain-containing protein</fullName>
    </recommendedName>
</protein>
<dbReference type="Pfam" id="PF00651">
    <property type="entry name" value="BTB"/>
    <property type="match status" value="1"/>
</dbReference>
<dbReference type="SUPFAM" id="SSF54695">
    <property type="entry name" value="POZ domain"/>
    <property type="match status" value="1"/>
</dbReference>
<dbReference type="EMBL" id="JARKIF010000010">
    <property type="protein sequence ID" value="KAJ7629049.1"/>
    <property type="molecule type" value="Genomic_DNA"/>
</dbReference>
<keyword evidence="3" id="KW-1185">Reference proteome</keyword>
<dbReference type="Gene3D" id="3.30.710.10">
    <property type="entry name" value="Potassium Channel Kv1.1, Chain A"/>
    <property type="match status" value="1"/>
</dbReference>